<dbReference type="OrthoDB" id="9813422at2"/>
<dbReference type="Pfam" id="PF07178">
    <property type="entry name" value="TraL"/>
    <property type="match status" value="1"/>
</dbReference>
<feature type="transmembrane region" description="Helical" evidence="1">
    <location>
        <begin position="24"/>
        <end position="48"/>
    </location>
</feature>
<dbReference type="GO" id="GO:0019867">
    <property type="term" value="C:outer membrane"/>
    <property type="evidence" value="ECO:0007669"/>
    <property type="project" value="InterPro"/>
</dbReference>
<evidence type="ECO:0000313" key="2">
    <source>
        <dbReference type="EMBL" id="AGG89106.1"/>
    </source>
</evidence>
<dbReference type="HOGENOM" id="CLU_177734_2_0_6"/>
<reference evidence="2 3" key="1">
    <citation type="submission" date="2012-04" db="EMBL/GenBank/DDBJ databases">
        <title>Complete genome of Rhodanobacter sp. 2APBS1.</title>
        <authorList>
            <consortium name="US DOE Joint Genome Institute"/>
            <person name="Huntemann M."/>
            <person name="Wei C.-L."/>
            <person name="Han J."/>
            <person name="Detter J.C."/>
            <person name="Han C."/>
            <person name="Tapia R."/>
            <person name="Munk A.C.C."/>
            <person name="Chen A."/>
            <person name="Krypides N."/>
            <person name="Mavromatis K."/>
            <person name="Markowitz V."/>
            <person name="Szeto E."/>
            <person name="Ivanova N."/>
            <person name="Mikhailova N."/>
            <person name="Ovchinnikova G."/>
            <person name="Pagani I."/>
            <person name="Pati A."/>
            <person name="Goodwin L."/>
            <person name="Peters L."/>
            <person name="Pitluck S."/>
            <person name="Woyke T."/>
            <person name="Prakash O."/>
            <person name="Elkins J."/>
            <person name="Brown S."/>
            <person name="Palumbo A."/>
            <person name="Hemme C."/>
            <person name="Zhou J."/>
            <person name="Watson D."/>
            <person name="Jardine P."/>
            <person name="Kostka J."/>
            <person name="Green S."/>
        </authorList>
    </citation>
    <scope>NUCLEOTIDE SEQUENCE [LARGE SCALE GENOMIC DNA]</scope>
    <source>
        <strain evidence="2 3">2APBS1</strain>
    </source>
</reference>
<accession>M4NN34</accession>
<gene>
    <name evidence="2" type="ORF">R2APBS1_1983</name>
</gene>
<dbReference type="GeneID" id="72428717"/>
<dbReference type="Proteomes" id="UP000011859">
    <property type="component" value="Chromosome"/>
</dbReference>
<keyword evidence="1" id="KW-1133">Transmembrane helix</keyword>
<dbReference type="InterPro" id="IPR009838">
    <property type="entry name" value="T4SS_TraL"/>
</dbReference>
<dbReference type="STRING" id="666685.R2APBS1_1983"/>
<keyword evidence="1" id="KW-0472">Membrane</keyword>
<dbReference type="RefSeq" id="WP_015447831.1">
    <property type="nucleotide sequence ID" value="NC_020541.1"/>
</dbReference>
<keyword evidence="1" id="KW-0812">Transmembrane</keyword>
<dbReference type="AlphaFoldDB" id="M4NN34"/>
<organism evidence="2 3">
    <name type="scientific">Rhodanobacter denitrificans</name>
    <dbReference type="NCBI Taxonomy" id="666685"/>
    <lineage>
        <taxon>Bacteria</taxon>
        <taxon>Pseudomonadati</taxon>
        <taxon>Pseudomonadota</taxon>
        <taxon>Gammaproteobacteria</taxon>
        <taxon>Lysobacterales</taxon>
        <taxon>Rhodanobacteraceae</taxon>
        <taxon>Rhodanobacter</taxon>
    </lineage>
</organism>
<dbReference type="KEGG" id="rhd:R2APBS1_1983"/>
<name>M4NN34_9GAMM</name>
<evidence type="ECO:0000256" key="1">
    <source>
        <dbReference type="SAM" id="Phobius"/>
    </source>
</evidence>
<protein>
    <submittedName>
        <fullName evidence="2">TraL protein</fullName>
    </submittedName>
</protein>
<evidence type="ECO:0000313" key="3">
    <source>
        <dbReference type="Proteomes" id="UP000011859"/>
    </source>
</evidence>
<sequence length="93" mass="10360">METVELPVHLDDPKYFLVFTIEDAMLFIGAMGLGVLLHALGYLMLIGFGVSYLSSRFRGAVPEGRLQHILYWHGVPIGSGHSLINPYARRFIG</sequence>
<dbReference type="EMBL" id="CP003470">
    <property type="protein sequence ID" value="AGG89106.1"/>
    <property type="molecule type" value="Genomic_DNA"/>
</dbReference>
<keyword evidence="3" id="KW-1185">Reference proteome</keyword>
<proteinExistence type="predicted"/>